<feature type="chain" id="PRO_5047525998" description="DUF1579 domain-containing protein" evidence="1">
    <location>
        <begin position="20"/>
        <end position="213"/>
    </location>
</feature>
<dbReference type="RefSeq" id="WP_204631249.1">
    <property type="nucleotide sequence ID" value="NZ_BSOC01000003.1"/>
</dbReference>
<keyword evidence="3" id="KW-1185">Reference proteome</keyword>
<organism evidence="2 3">
    <name type="scientific">Dyella mobilis</name>
    <dbReference type="NCBI Taxonomy" id="1849582"/>
    <lineage>
        <taxon>Bacteria</taxon>
        <taxon>Pseudomonadati</taxon>
        <taxon>Pseudomonadota</taxon>
        <taxon>Gammaproteobacteria</taxon>
        <taxon>Lysobacterales</taxon>
        <taxon>Rhodanobacteraceae</taxon>
        <taxon>Dyella</taxon>
    </lineage>
</organism>
<gene>
    <name evidence="2" type="ORF">ISS99_08860</name>
</gene>
<evidence type="ECO:0000256" key="1">
    <source>
        <dbReference type="SAM" id="SignalP"/>
    </source>
</evidence>
<dbReference type="Proteomes" id="UP001430193">
    <property type="component" value="Unassembled WGS sequence"/>
</dbReference>
<protein>
    <recommendedName>
        <fullName evidence="4">DUF1579 domain-containing protein</fullName>
    </recommendedName>
</protein>
<feature type="signal peptide" evidence="1">
    <location>
        <begin position="1"/>
        <end position="19"/>
    </location>
</feature>
<name>A0ABS2KEN0_9GAMM</name>
<evidence type="ECO:0000313" key="2">
    <source>
        <dbReference type="EMBL" id="MBM7129633.1"/>
    </source>
</evidence>
<dbReference type="EMBL" id="JADIKF010000038">
    <property type="protein sequence ID" value="MBM7129633.1"/>
    <property type="molecule type" value="Genomic_DNA"/>
</dbReference>
<proteinExistence type="predicted"/>
<reference evidence="2" key="1">
    <citation type="submission" date="2020-10" db="EMBL/GenBank/DDBJ databases">
        <title>Phylogeny of dyella-like bacteria.</title>
        <authorList>
            <person name="Fu J."/>
        </authorList>
    </citation>
    <scope>NUCLEOTIDE SEQUENCE</scope>
    <source>
        <strain evidence="2">DHON07</strain>
    </source>
</reference>
<comment type="caution">
    <text evidence="2">The sequence shown here is derived from an EMBL/GenBank/DDBJ whole genome shotgun (WGS) entry which is preliminary data.</text>
</comment>
<evidence type="ECO:0000313" key="3">
    <source>
        <dbReference type="Proteomes" id="UP001430193"/>
    </source>
</evidence>
<evidence type="ECO:0008006" key="4">
    <source>
        <dbReference type="Google" id="ProtNLM"/>
    </source>
</evidence>
<sequence length="213" mass="23500">MKCSIAIATSLFACAASWAGPVSANSAMKMQDTSSAASSAALNAEGRQSLALFQKIKSLTGEWQAPLDGNGSMVNIFRPFAYGTKVLAEEWENGRHITSTVFYVVGNELHADHFCDYKNEPRYRLEAAPNDANVIDFKFVSATNLDKYPVHFHSTTWHFVDDKHLIQDWYTAGDKQPVAPIRMSFTRIKLSVREDGSPTAFSEQQVKEGSLGG</sequence>
<keyword evidence="1" id="KW-0732">Signal</keyword>
<accession>A0ABS2KEN0</accession>